<accession>A0A914LTM6</accession>
<evidence type="ECO:0000313" key="3">
    <source>
        <dbReference type="WBParaSite" id="Minc3s00775g17175"/>
    </source>
</evidence>
<sequence length="143" mass="16452">MTFTENVKNEDENYASLQNTPFSSEKHKNNHHLNNRRSTSMLISNCFSFSVAALIISLLIAFFSLQYYLPKALDHCSCVKEEFGRLYNSSSIGYPKMAWGQGSTKLRIDENCVFFVTGLCLRILKLKSRLRKFFIYICSHTGD</sequence>
<dbReference type="AlphaFoldDB" id="A0A914LTM6"/>
<feature type="transmembrane region" description="Helical" evidence="1">
    <location>
        <begin position="46"/>
        <end position="69"/>
    </location>
</feature>
<keyword evidence="1" id="KW-0812">Transmembrane</keyword>
<reference evidence="3" key="1">
    <citation type="submission" date="2022-11" db="UniProtKB">
        <authorList>
            <consortium name="WormBaseParasite"/>
        </authorList>
    </citation>
    <scope>IDENTIFICATION</scope>
</reference>
<evidence type="ECO:0000256" key="1">
    <source>
        <dbReference type="SAM" id="Phobius"/>
    </source>
</evidence>
<keyword evidence="1" id="KW-1133">Transmembrane helix</keyword>
<name>A0A914LTM6_MELIC</name>
<dbReference type="WBParaSite" id="Minc3s00775g17175">
    <property type="protein sequence ID" value="Minc3s00775g17175"/>
    <property type="gene ID" value="Minc3s00775g17175"/>
</dbReference>
<protein>
    <submittedName>
        <fullName evidence="3">Uncharacterized protein</fullName>
    </submittedName>
</protein>
<keyword evidence="2" id="KW-1185">Reference proteome</keyword>
<keyword evidence="1" id="KW-0472">Membrane</keyword>
<proteinExistence type="predicted"/>
<organism evidence="2 3">
    <name type="scientific">Meloidogyne incognita</name>
    <name type="common">Southern root-knot nematode worm</name>
    <name type="synonym">Oxyuris incognita</name>
    <dbReference type="NCBI Taxonomy" id="6306"/>
    <lineage>
        <taxon>Eukaryota</taxon>
        <taxon>Metazoa</taxon>
        <taxon>Ecdysozoa</taxon>
        <taxon>Nematoda</taxon>
        <taxon>Chromadorea</taxon>
        <taxon>Rhabditida</taxon>
        <taxon>Tylenchina</taxon>
        <taxon>Tylenchomorpha</taxon>
        <taxon>Tylenchoidea</taxon>
        <taxon>Meloidogynidae</taxon>
        <taxon>Meloidogyninae</taxon>
        <taxon>Meloidogyne</taxon>
        <taxon>Meloidogyne incognita group</taxon>
    </lineage>
</organism>
<dbReference type="Proteomes" id="UP000887563">
    <property type="component" value="Unplaced"/>
</dbReference>
<evidence type="ECO:0000313" key="2">
    <source>
        <dbReference type="Proteomes" id="UP000887563"/>
    </source>
</evidence>